<dbReference type="GO" id="GO:0043565">
    <property type="term" value="F:sequence-specific DNA binding"/>
    <property type="evidence" value="ECO:0007669"/>
    <property type="project" value="InterPro"/>
</dbReference>
<evidence type="ECO:0000256" key="2">
    <source>
        <dbReference type="ARBA" id="ARBA00023125"/>
    </source>
</evidence>
<dbReference type="Proteomes" id="UP000199701">
    <property type="component" value="Unassembled WGS sequence"/>
</dbReference>
<evidence type="ECO:0000313" key="6">
    <source>
        <dbReference type="Proteomes" id="UP000199701"/>
    </source>
</evidence>
<dbReference type="RefSeq" id="WP_092452135.1">
    <property type="nucleotide sequence ID" value="NZ_FOJI01000004.1"/>
</dbReference>
<keyword evidence="2" id="KW-0238">DNA-binding</keyword>
<evidence type="ECO:0000313" key="5">
    <source>
        <dbReference type="EMBL" id="SEW10623.1"/>
    </source>
</evidence>
<dbReference type="Pfam" id="PF12833">
    <property type="entry name" value="HTH_18"/>
    <property type="match status" value="1"/>
</dbReference>
<dbReference type="InterPro" id="IPR018062">
    <property type="entry name" value="HTH_AraC-typ_CS"/>
</dbReference>
<feature type="domain" description="HTH araC/xylS-type" evidence="4">
    <location>
        <begin position="199"/>
        <end position="297"/>
    </location>
</feature>
<keyword evidence="1" id="KW-0805">Transcription regulation</keyword>
<dbReference type="InterPro" id="IPR009057">
    <property type="entry name" value="Homeodomain-like_sf"/>
</dbReference>
<proteinExistence type="predicted"/>
<dbReference type="AlphaFoldDB" id="A0A1I0P8A1"/>
<dbReference type="PANTHER" id="PTHR43280">
    <property type="entry name" value="ARAC-FAMILY TRANSCRIPTIONAL REGULATOR"/>
    <property type="match status" value="1"/>
</dbReference>
<protein>
    <submittedName>
        <fullName evidence="5">AraC family transcriptional regulator, L-rhamnose operon regulatory protein RhaS</fullName>
    </submittedName>
</protein>
<dbReference type="EMBL" id="FOJI01000004">
    <property type="protein sequence ID" value="SEW10623.1"/>
    <property type="molecule type" value="Genomic_DNA"/>
</dbReference>
<keyword evidence="3" id="KW-0804">Transcription</keyword>
<evidence type="ECO:0000256" key="1">
    <source>
        <dbReference type="ARBA" id="ARBA00023015"/>
    </source>
</evidence>
<dbReference type="PROSITE" id="PS01124">
    <property type="entry name" value="HTH_ARAC_FAMILY_2"/>
    <property type="match status" value="1"/>
</dbReference>
<dbReference type="PANTHER" id="PTHR43280:SF2">
    <property type="entry name" value="HTH-TYPE TRANSCRIPTIONAL REGULATOR EXSA"/>
    <property type="match status" value="1"/>
</dbReference>
<gene>
    <name evidence="5" type="ORF">SAMN05421659_104249</name>
</gene>
<dbReference type="PROSITE" id="PS00041">
    <property type="entry name" value="HTH_ARAC_FAMILY_1"/>
    <property type="match status" value="1"/>
</dbReference>
<dbReference type="GO" id="GO:0003700">
    <property type="term" value="F:DNA-binding transcription factor activity"/>
    <property type="evidence" value="ECO:0007669"/>
    <property type="project" value="InterPro"/>
</dbReference>
<accession>A0A1I0P8A1</accession>
<dbReference type="OrthoDB" id="1975037at2"/>
<dbReference type="Gene3D" id="1.10.10.60">
    <property type="entry name" value="Homeodomain-like"/>
    <property type="match status" value="2"/>
</dbReference>
<dbReference type="SUPFAM" id="SSF46689">
    <property type="entry name" value="Homeodomain-like"/>
    <property type="match status" value="2"/>
</dbReference>
<evidence type="ECO:0000259" key="4">
    <source>
        <dbReference type="PROSITE" id="PS01124"/>
    </source>
</evidence>
<sequence>MENKNFSWMVRGDYIHLLYYSSLNVLEENVEYDCFRLLLIEEGFGTMCVSNHDVHFSKHALFCINEKDTIQFKNCKDVKVKSIYFVPGFINDILNYVNIRGDNNGFSNATVQDCYLLLSFIYRDDNCFIGQYQLEEDVFLKVSRLFEFINRELLEERDMYWPCRSRSYLLELLVLITRLYDSNKNLIGSELNQIPENISGVINYLNNNYKEKITLQQLATLFTTNRTTLNDQFNKVTNLSVNEYLITMRIDLATTMLRDSLIPISEIICRVGFTNNSHFWRTFKKYTSYSPSEYREKYCWIKD</sequence>
<dbReference type="STRING" id="99656.SAMN05421659_104249"/>
<dbReference type="SMART" id="SM00342">
    <property type="entry name" value="HTH_ARAC"/>
    <property type="match status" value="1"/>
</dbReference>
<dbReference type="PRINTS" id="PR00032">
    <property type="entry name" value="HTHARAC"/>
</dbReference>
<organism evidence="5 6">
    <name type="scientific">[Clostridium] fimetarium</name>
    <dbReference type="NCBI Taxonomy" id="99656"/>
    <lineage>
        <taxon>Bacteria</taxon>
        <taxon>Bacillati</taxon>
        <taxon>Bacillota</taxon>
        <taxon>Clostridia</taxon>
        <taxon>Lachnospirales</taxon>
        <taxon>Lachnospiraceae</taxon>
    </lineage>
</organism>
<evidence type="ECO:0000256" key="3">
    <source>
        <dbReference type="ARBA" id="ARBA00023163"/>
    </source>
</evidence>
<name>A0A1I0P8A1_9FIRM</name>
<keyword evidence="6" id="KW-1185">Reference proteome</keyword>
<reference evidence="5 6" key="1">
    <citation type="submission" date="2016-10" db="EMBL/GenBank/DDBJ databases">
        <authorList>
            <person name="de Groot N.N."/>
        </authorList>
    </citation>
    <scope>NUCLEOTIDE SEQUENCE [LARGE SCALE GENOMIC DNA]</scope>
    <source>
        <strain evidence="5 6">DSM 9179</strain>
    </source>
</reference>
<dbReference type="InterPro" id="IPR018060">
    <property type="entry name" value="HTH_AraC"/>
</dbReference>
<dbReference type="InterPro" id="IPR020449">
    <property type="entry name" value="Tscrpt_reg_AraC-type_HTH"/>
</dbReference>